<evidence type="ECO:0000256" key="6">
    <source>
        <dbReference type="ARBA" id="ARBA00022927"/>
    </source>
</evidence>
<evidence type="ECO:0000256" key="1">
    <source>
        <dbReference type="ARBA" id="ARBA00004162"/>
    </source>
</evidence>
<protein>
    <submittedName>
        <fullName evidence="12">Preprotein translocase subunit YajC</fullName>
    </submittedName>
</protein>
<comment type="similarity">
    <text evidence="2">Belongs to the YajC family.</text>
</comment>
<evidence type="ECO:0000256" key="5">
    <source>
        <dbReference type="ARBA" id="ARBA00022692"/>
    </source>
</evidence>
<feature type="compositionally biased region" description="Basic and acidic residues" evidence="10">
    <location>
        <begin position="113"/>
        <end position="127"/>
    </location>
</feature>
<evidence type="ECO:0000313" key="12">
    <source>
        <dbReference type="EMBL" id="PWI28745.1"/>
    </source>
</evidence>
<accession>A0ABX5LAZ3</accession>
<evidence type="ECO:0000256" key="11">
    <source>
        <dbReference type="SAM" id="Phobius"/>
    </source>
</evidence>
<dbReference type="PANTHER" id="PTHR33909:SF1">
    <property type="entry name" value="SEC TRANSLOCON ACCESSORY COMPLEX SUBUNIT YAJC"/>
    <property type="match status" value="1"/>
</dbReference>
<proteinExistence type="inferred from homology"/>
<evidence type="ECO:0000256" key="8">
    <source>
        <dbReference type="ARBA" id="ARBA00023010"/>
    </source>
</evidence>
<dbReference type="PANTHER" id="PTHR33909">
    <property type="entry name" value="SEC TRANSLOCON ACCESSORY COMPLEX SUBUNIT YAJC"/>
    <property type="match status" value="1"/>
</dbReference>
<dbReference type="SMART" id="SM01323">
    <property type="entry name" value="YajC"/>
    <property type="match status" value="1"/>
</dbReference>
<organism evidence="12 13">
    <name type="scientific">Pseudoglutamicibacter cumminsii</name>
    <dbReference type="NCBI Taxonomy" id="156979"/>
    <lineage>
        <taxon>Bacteria</taxon>
        <taxon>Bacillati</taxon>
        <taxon>Actinomycetota</taxon>
        <taxon>Actinomycetes</taxon>
        <taxon>Micrococcales</taxon>
        <taxon>Micrococcaceae</taxon>
        <taxon>Pseudoglutamicibacter</taxon>
    </lineage>
</organism>
<gene>
    <name evidence="12" type="primary">yajC</name>
    <name evidence="12" type="ORF">CAY35_01410</name>
</gene>
<sequence length="127" mass="14004">MFSAQQLLAEGEKAQTGGFSPLLLMLGLMVIFLVFTMFRNRKRMQKAHEERETKLVPGAEVMTTAGIFGTVVDTFKDENKVLLELSPGNRVMFHIQAIAQFPQESAADTASTDEPKDNGGSEEPGQR</sequence>
<feature type="transmembrane region" description="Helical" evidence="11">
    <location>
        <begin position="20"/>
        <end position="38"/>
    </location>
</feature>
<evidence type="ECO:0000256" key="3">
    <source>
        <dbReference type="ARBA" id="ARBA00022448"/>
    </source>
</evidence>
<dbReference type="NCBIfam" id="TIGR00739">
    <property type="entry name" value="yajC"/>
    <property type="match status" value="1"/>
</dbReference>
<evidence type="ECO:0000256" key="7">
    <source>
        <dbReference type="ARBA" id="ARBA00022989"/>
    </source>
</evidence>
<evidence type="ECO:0000256" key="2">
    <source>
        <dbReference type="ARBA" id="ARBA00006742"/>
    </source>
</evidence>
<keyword evidence="4" id="KW-1003">Cell membrane</keyword>
<reference evidence="12 13" key="1">
    <citation type="submission" date="2018-05" db="EMBL/GenBank/DDBJ databases">
        <title>Draft Genome Sequence of Arthrobacter cumminsii IME1328, Isolated from a Patient Who Suffered from Foot Ulcers in China.</title>
        <authorList>
            <person name="Li M."/>
            <person name="Jiang Z."/>
            <person name="Sun Q."/>
            <person name="Tong Y."/>
        </authorList>
    </citation>
    <scope>NUCLEOTIDE SEQUENCE [LARGE SCALE GENOMIC DNA]</scope>
    <source>
        <strain evidence="12 13">IME1328</strain>
    </source>
</reference>
<evidence type="ECO:0000256" key="9">
    <source>
        <dbReference type="ARBA" id="ARBA00023136"/>
    </source>
</evidence>
<dbReference type="Pfam" id="PF02699">
    <property type="entry name" value="YajC"/>
    <property type="match status" value="1"/>
</dbReference>
<comment type="caution">
    <text evidence="12">The sequence shown here is derived from an EMBL/GenBank/DDBJ whole genome shotgun (WGS) entry which is preliminary data.</text>
</comment>
<keyword evidence="7 11" id="KW-1133">Transmembrane helix</keyword>
<keyword evidence="13" id="KW-1185">Reference proteome</keyword>
<feature type="region of interest" description="Disordered" evidence="10">
    <location>
        <begin position="103"/>
        <end position="127"/>
    </location>
</feature>
<dbReference type="RefSeq" id="WP_109303004.1">
    <property type="nucleotide sequence ID" value="NZ_QFWG01000001.1"/>
</dbReference>
<feature type="compositionally biased region" description="Polar residues" evidence="10">
    <location>
        <begin position="103"/>
        <end position="112"/>
    </location>
</feature>
<keyword evidence="3" id="KW-0813">Transport</keyword>
<keyword evidence="9 11" id="KW-0472">Membrane</keyword>
<keyword evidence="6" id="KW-0653">Protein transport</keyword>
<evidence type="ECO:0000313" key="13">
    <source>
        <dbReference type="Proteomes" id="UP000245514"/>
    </source>
</evidence>
<evidence type="ECO:0000256" key="10">
    <source>
        <dbReference type="SAM" id="MobiDB-lite"/>
    </source>
</evidence>
<keyword evidence="5 11" id="KW-0812">Transmembrane</keyword>
<dbReference type="EMBL" id="QFWG01000001">
    <property type="protein sequence ID" value="PWI28745.1"/>
    <property type="molecule type" value="Genomic_DNA"/>
</dbReference>
<comment type="subcellular location">
    <subcellularLocation>
        <location evidence="1">Cell membrane</location>
        <topology evidence="1">Single-pass membrane protein</topology>
    </subcellularLocation>
</comment>
<evidence type="ECO:0000256" key="4">
    <source>
        <dbReference type="ARBA" id="ARBA00022475"/>
    </source>
</evidence>
<dbReference type="InterPro" id="IPR003849">
    <property type="entry name" value="Preprotein_translocase_YajC"/>
</dbReference>
<keyword evidence="8" id="KW-0811">Translocation</keyword>
<name>A0ABX5LAZ3_9MICC</name>
<dbReference type="Proteomes" id="UP000245514">
    <property type="component" value="Unassembled WGS sequence"/>
</dbReference>